<dbReference type="GO" id="GO:0047443">
    <property type="term" value="F:4-hydroxy-4-methyl-2-oxoglutarate aldolase activity"/>
    <property type="evidence" value="ECO:0007669"/>
    <property type="project" value="TreeGrafter"/>
</dbReference>
<comment type="cofactor">
    <cofactor evidence="1">
        <name>Mg(2+)</name>
        <dbReference type="ChEBI" id="CHEBI:18420"/>
    </cofactor>
</comment>
<dbReference type="Gene3D" id="3.50.30.40">
    <property type="entry name" value="Ribonuclease E inhibitor RraA/RraA-like"/>
    <property type="match status" value="1"/>
</dbReference>
<dbReference type="InterPro" id="IPR036704">
    <property type="entry name" value="RraA/RraA-like_sf"/>
</dbReference>
<dbReference type="CDD" id="cd16841">
    <property type="entry name" value="RraA_family"/>
    <property type="match status" value="1"/>
</dbReference>
<name>A0A8H6MX83_9PEZI</name>
<accession>A0A8H6MX83</accession>
<dbReference type="Pfam" id="PF03737">
    <property type="entry name" value="RraA-like"/>
    <property type="match status" value="1"/>
</dbReference>
<keyword evidence="1" id="KW-0479">Metal-binding</keyword>
<feature type="binding site" evidence="1">
    <location>
        <position position="122"/>
    </location>
    <ligand>
        <name>substrate</name>
    </ligand>
</feature>
<evidence type="ECO:0000256" key="1">
    <source>
        <dbReference type="PIRSR" id="PIRSR605493-1"/>
    </source>
</evidence>
<dbReference type="SUPFAM" id="SSF89562">
    <property type="entry name" value="RraA-like"/>
    <property type="match status" value="1"/>
</dbReference>
<proteinExistence type="predicted"/>
<evidence type="ECO:0000313" key="2">
    <source>
        <dbReference type="EMBL" id="KAF6811595.1"/>
    </source>
</evidence>
<dbReference type="PANTHER" id="PTHR33254:SF28">
    <property type="entry name" value="4-HYDROXY-4-METHYL-2-OXOGLUTARATE ALDOLASE"/>
    <property type="match status" value="1"/>
</dbReference>
<dbReference type="PANTHER" id="PTHR33254">
    <property type="entry name" value="4-HYDROXY-4-METHYL-2-OXOGLUTARATE ALDOLASE 3-RELATED"/>
    <property type="match status" value="1"/>
</dbReference>
<gene>
    <name evidence="2" type="ORF">CPLU01_15079</name>
</gene>
<dbReference type="InterPro" id="IPR005493">
    <property type="entry name" value="RraA/RraA-like"/>
</dbReference>
<dbReference type="GO" id="GO:0008948">
    <property type="term" value="F:oxaloacetate decarboxylase activity"/>
    <property type="evidence" value="ECO:0007669"/>
    <property type="project" value="TreeGrafter"/>
</dbReference>
<feature type="binding site" evidence="1">
    <location>
        <begin position="100"/>
        <end position="103"/>
    </location>
    <ligand>
        <name>substrate</name>
    </ligand>
</feature>
<dbReference type="Proteomes" id="UP000654918">
    <property type="component" value="Unassembled WGS sequence"/>
</dbReference>
<organism evidence="2 3">
    <name type="scientific">Colletotrichum plurivorum</name>
    <dbReference type="NCBI Taxonomy" id="2175906"/>
    <lineage>
        <taxon>Eukaryota</taxon>
        <taxon>Fungi</taxon>
        <taxon>Dikarya</taxon>
        <taxon>Ascomycota</taxon>
        <taxon>Pezizomycotina</taxon>
        <taxon>Sordariomycetes</taxon>
        <taxon>Hypocreomycetidae</taxon>
        <taxon>Glomerellales</taxon>
        <taxon>Glomerellaceae</taxon>
        <taxon>Colletotrichum</taxon>
        <taxon>Colletotrichum orchidearum species complex</taxon>
    </lineage>
</organism>
<keyword evidence="1" id="KW-0460">Magnesium</keyword>
<dbReference type="EMBL" id="WIGO01000459">
    <property type="protein sequence ID" value="KAF6811595.1"/>
    <property type="molecule type" value="Genomic_DNA"/>
</dbReference>
<reference evidence="2" key="1">
    <citation type="journal article" date="2020" name="Phytopathology">
        <title>Genome Sequence Resources of Colletotrichum truncatum, C. plurivorum, C. musicola, and C. sojae: Four Species Pathogenic to Soybean (Glycine max).</title>
        <authorList>
            <person name="Rogerio F."/>
            <person name="Boufleur T.R."/>
            <person name="Ciampi-Guillardi M."/>
            <person name="Sukno S.A."/>
            <person name="Thon M.R."/>
            <person name="Massola Junior N.S."/>
            <person name="Baroncelli R."/>
        </authorList>
    </citation>
    <scope>NUCLEOTIDE SEQUENCE</scope>
    <source>
        <strain evidence="2">LFN00145</strain>
    </source>
</reference>
<dbReference type="AlphaFoldDB" id="A0A8H6MX83"/>
<sequence length="225" mass="23912">MSTSEHDGIIAALENYTTCDVSDALCRLGHPDGGYLPGISMWSPERQGGSTKIIGPVHTVKYALHDDLSPACPTHYIDEVPKNSVIFVSSPADNPNAVFGGLMAMRAKVRGAVGCVIDGRFRDLHEQRKASFPIFARDVGTAPPYGFVKVVGVGVPITVTQDGRSKTISPSDFIVADLNGVVVLPGNLTSEVLDIIRSMQAADTQVAAALIEGMPFAEASKKYRA</sequence>
<feature type="binding site" evidence="1">
    <location>
        <position position="123"/>
    </location>
    <ligand>
        <name>substrate</name>
    </ligand>
</feature>
<comment type="caution">
    <text evidence="2">The sequence shown here is derived from an EMBL/GenBank/DDBJ whole genome shotgun (WGS) entry which is preliminary data.</text>
</comment>
<dbReference type="GO" id="GO:0046872">
    <property type="term" value="F:metal ion binding"/>
    <property type="evidence" value="ECO:0007669"/>
    <property type="project" value="UniProtKB-KW"/>
</dbReference>
<keyword evidence="3" id="KW-1185">Reference proteome</keyword>
<protein>
    <submittedName>
        <fullName evidence="2">Ribonuclease e inhibitor rraa dimethylmenaquinone methyltransferase</fullName>
    </submittedName>
</protein>
<evidence type="ECO:0000313" key="3">
    <source>
        <dbReference type="Proteomes" id="UP000654918"/>
    </source>
</evidence>